<dbReference type="PROSITE" id="PS51318">
    <property type="entry name" value="TAT"/>
    <property type="match status" value="1"/>
</dbReference>
<dbReference type="Gene3D" id="3.30.70.20">
    <property type="match status" value="2"/>
</dbReference>
<dbReference type="AlphaFoldDB" id="A0A1C2E6W5"/>
<dbReference type="SUPFAM" id="SSF54862">
    <property type="entry name" value="4Fe-4S ferredoxins"/>
    <property type="match status" value="1"/>
</dbReference>
<protein>
    <recommendedName>
        <fullName evidence="1">4Fe-4S ferredoxin-type domain-containing protein</fullName>
    </recommendedName>
</protein>
<dbReference type="InterPro" id="IPR017896">
    <property type="entry name" value="4Fe4S_Fe-S-bd"/>
</dbReference>
<dbReference type="PANTHER" id="PTHR42783">
    <property type="entry name" value="GLUTAMATE SYNTHASE [NADPH] SMALL CHAIN"/>
    <property type="match status" value="1"/>
</dbReference>
<dbReference type="CDD" id="cd02784">
    <property type="entry name" value="MopB_CT_PHLH"/>
    <property type="match status" value="1"/>
</dbReference>
<sequence length="952" mass="102295">MSATAEKSHAEIDRRSLLKLVGASLSMAGLAACSPAQEIVPYVRQPEIVVPGKPLYYATTLSSRGYGLGAVVESHEGRPTKVEGNPDHPASMGATDAVMQAAVLELFDPERSRTPMKNGVPASYDDFLRDMAVDAADLATTGGESAAILIEATTSPTLKTQLEDLRRKYPMLRIYRHDPLETPSPEEAAAKLFGNSLVPVYHLERADVVVSLDADFLAEGPGRLAYARNFSARRHVRAVADKMNRLYAVESTPTITGAAADHRQAVKPGAVETVAALLGKAVGLALPLGSDNVATNIDPSWIEAAAADLKAAGRKAVVVAGEHQTAYVHAVAIAINRQLGAIGSTVTFIEPPHAMPVDGDLGNLCQDIEGGTVGRLFVLGANPLETAPTGLDVGKAFGRLDTLVHCGLYQDGTARSAHWHIPAAHDLESWSDLRAFDGTASVVQPLIKPLFGGRTFHEILAALDGDFNADSLSLVRATWLPSLGEDGWRTALRAGIIFSTDAAPVSVHPTADLDGLKLRQPASGVELRFVADPFLLDGRHANCAALQELPRPLTKLVWGNAALMSPATGKRLELETGQVVSITRAGHSLDVPAWIMPGHPDEVVTLALGHGRRAAGSVAALAKGYDAFRLRTADAPWFMSGATLKARNGRSPLITTQHHHAMEGRAIVRHASLGEFHQTPDFVQKGVPPAPTESLFPDWPAEDEAWGMSIDLSACIGCMACVAACQTENNIPTVGPEQCSIGHEMHWLRVDRYYAGPPETPETLFQPVPCMHCEKAPCEVVCPVNATTHTHDGLNAQVYNRCIGTRYCSQNCPYKVRRFNFLEFQDFDKETAGPEQAARNPNVSVRSRGVMEKCTYCVQRISAKRIEAQIDNRPIDDGAVVTACQQACPTQAISFGDIKRKDSQVARDKAAPHAYALLEELNTRPRTTYLGRIRNTKENLAGAAKDSENGDG</sequence>
<dbReference type="SUPFAM" id="SSF50692">
    <property type="entry name" value="ADC-like"/>
    <property type="match status" value="1"/>
</dbReference>
<dbReference type="Proteomes" id="UP000094412">
    <property type="component" value="Unassembled WGS sequence"/>
</dbReference>
<dbReference type="PROSITE" id="PS51257">
    <property type="entry name" value="PROKAR_LIPOPROTEIN"/>
    <property type="match status" value="1"/>
</dbReference>
<organism evidence="2 3">
    <name type="scientific">Mesorhizobium hungaricum</name>
    <dbReference type="NCBI Taxonomy" id="1566387"/>
    <lineage>
        <taxon>Bacteria</taxon>
        <taxon>Pseudomonadati</taxon>
        <taxon>Pseudomonadota</taxon>
        <taxon>Alphaproteobacteria</taxon>
        <taxon>Hyphomicrobiales</taxon>
        <taxon>Phyllobacteriaceae</taxon>
        <taxon>Mesorhizobium</taxon>
    </lineage>
</organism>
<accession>A0A1C2E6W5</accession>
<dbReference type="Pfam" id="PF13247">
    <property type="entry name" value="Fer4_11"/>
    <property type="match status" value="1"/>
</dbReference>
<dbReference type="Gene3D" id="3.40.50.740">
    <property type="match status" value="1"/>
</dbReference>
<dbReference type="PANTHER" id="PTHR42783:SF3">
    <property type="entry name" value="GLUTAMATE SYNTHASE [NADPH] SMALL CHAIN-RELATED"/>
    <property type="match status" value="1"/>
</dbReference>
<proteinExistence type="predicted"/>
<dbReference type="Pfam" id="PF00037">
    <property type="entry name" value="Fer4"/>
    <property type="match status" value="1"/>
</dbReference>
<evidence type="ECO:0000259" key="1">
    <source>
        <dbReference type="PROSITE" id="PS51379"/>
    </source>
</evidence>
<keyword evidence="3" id="KW-1185">Reference proteome</keyword>
<feature type="domain" description="4Fe-4S ferredoxin-type" evidence="1">
    <location>
        <begin position="761"/>
        <end position="792"/>
    </location>
</feature>
<reference evidence="2 3" key="1">
    <citation type="submission" date="2016-08" db="EMBL/GenBank/DDBJ databases">
        <title>Whole genome sequence of Mesorhizobium sp. strain UASWS1009 isolated from industrial sewage.</title>
        <authorList>
            <person name="Crovadore J."/>
            <person name="Calmin G."/>
            <person name="Chablais R."/>
            <person name="Cochard B."/>
            <person name="Lefort F."/>
        </authorList>
    </citation>
    <scope>NUCLEOTIDE SEQUENCE [LARGE SCALE GENOMIC DNA]</scope>
    <source>
        <strain evidence="2 3">UASWS1009</strain>
    </source>
</reference>
<dbReference type="PROSITE" id="PS51379">
    <property type="entry name" value="4FE4S_FER_2"/>
    <property type="match status" value="2"/>
</dbReference>
<evidence type="ECO:0000313" key="3">
    <source>
        <dbReference type="Proteomes" id="UP000094412"/>
    </source>
</evidence>
<dbReference type="STRING" id="1566387.QV13_04605"/>
<name>A0A1C2E6W5_9HYPH</name>
<dbReference type="OrthoDB" id="9779457at2"/>
<evidence type="ECO:0000313" key="2">
    <source>
        <dbReference type="EMBL" id="OCX22751.1"/>
    </source>
</evidence>
<comment type="caution">
    <text evidence="2">The sequence shown here is derived from an EMBL/GenBank/DDBJ whole genome shotgun (WGS) entry which is preliminary data.</text>
</comment>
<gene>
    <name evidence="2" type="ORF">QV13_04605</name>
</gene>
<dbReference type="CDD" id="cd10551">
    <property type="entry name" value="PsrB"/>
    <property type="match status" value="1"/>
</dbReference>
<dbReference type="RefSeq" id="WP_065996747.1">
    <property type="nucleotide sequence ID" value="NZ_MDEO01000026.1"/>
</dbReference>
<dbReference type="SUPFAM" id="SSF53706">
    <property type="entry name" value="Formate dehydrogenase/DMSO reductase, domains 1-3"/>
    <property type="match status" value="1"/>
</dbReference>
<dbReference type="InterPro" id="IPR009010">
    <property type="entry name" value="Asp_de-COase-like_dom_sf"/>
</dbReference>
<feature type="domain" description="4Fe-4S ferredoxin-type" evidence="1">
    <location>
        <begin position="706"/>
        <end position="737"/>
    </location>
</feature>
<dbReference type="EMBL" id="MDEO01000026">
    <property type="protein sequence ID" value="OCX22751.1"/>
    <property type="molecule type" value="Genomic_DNA"/>
</dbReference>
<dbReference type="InterPro" id="IPR006311">
    <property type="entry name" value="TAT_signal"/>
</dbReference>